<name>A0A369AVS9_9FIRM</name>
<dbReference type="Gene3D" id="3.40.920.10">
    <property type="entry name" value="Pyruvate-ferredoxin oxidoreductase, PFOR, domain III"/>
    <property type="match status" value="1"/>
</dbReference>
<dbReference type="EMBL" id="QPJT01000022">
    <property type="protein sequence ID" value="RCX12317.1"/>
    <property type="molecule type" value="Genomic_DNA"/>
</dbReference>
<sequence>MINCMIAGVGGQGTVLASKLIAAAAMNKGLNVRTTETIGMAQRGGCVVSHIRIGRSIYSPLIPLKGVHAAIAFEPAEAVRILPYLADDGVLIVCDTAVKPVTSSLIGDTYQASVMLDYLKTYAARLVPVSGEKLLAQCGNAKALNVALLGTAVQSGILPFGAEELKRAIKEMLPQHFWEMNIASFEIGRRMYNEV</sequence>
<dbReference type="InterPro" id="IPR052198">
    <property type="entry name" value="IorB_Oxidoreductase"/>
</dbReference>
<dbReference type="GO" id="GO:0016903">
    <property type="term" value="F:oxidoreductase activity, acting on the aldehyde or oxo group of donors"/>
    <property type="evidence" value="ECO:0007669"/>
    <property type="project" value="InterPro"/>
</dbReference>
<dbReference type="SUPFAM" id="SSF53323">
    <property type="entry name" value="Pyruvate-ferredoxin oxidoreductase, PFOR, domain III"/>
    <property type="match status" value="1"/>
</dbReference>
<keyword evidence="3" id="KW-0670">Pyruvate</keyword>
<comment type="caution">
    <text evidence="3">The sequence shown here is derived from an EMBL/GenBank/DDBJ whole genome shotgun (WGS) entry which is preliminary data.</text>
</comment>
<dbReference type="InterPro" id="IPR019752">
    <property type="entry name" value="Pyrv/ketoisovalerate_OxRed_cat"/>
</dbReference>
<proteinExistence type="predicted"/>
<evidence type="ECO:0000313" key="4">
    <source>
        <dbReference type="Proteomes" id="UP000253034"/>
    </source>
</evidence>
<dbReference type="PANTHER" id="PTHR43854:SF1">
    <property type="entry name" value="INDOLEPYRUVATE OXIDOREDUCTASE SUBUNIT IORB"/>
    <property type="match status" value="1"/>
</dbReference>
<organism evidence="3 4">
    <name type="scientific">Anaerobacterium chartisolvens</name>
    <dbReference type="NCBI Taxonomy" id="1297424"/>
    <lineage>
        <taxon>Bacteria</taxon>
        <taxon>Bacillati</taxon>
        <taxon>Bacillota</taxon>
        <taxon>Clostridia</taxon>
        <taxon>Eubacteriales</taxon>
        <taxon>Oscillospiraceae</taxon>
        <taxon>Anaerobacterium</taxon>
    </lineage>
</organism>
<reference evidence="3 4" key="1">
    <citation type="submission" date="2018-07" db="EMBL/GenBank/DDBJ databases">
        <title>Genomic Encyclopedia of Type Strains, Phase IV (KMG-IV): sequencing the most valuable type-strain genomes for metagenomic binning, comparative biology and taxonomic classification.</title>
        <authorList>
            <person name="Goeker M."/>
        </authorList>
    </citation>
    <scope>NUCLEOTIDE SEQUENCE [LARGE SCALE GENOMIC DNA]</scope>
    <source>
        <strain evidence="3 4">DSM 27016</strain>
    </source>
</reference>
<keyword evidence="1" id="KW-0560">Oxidoreductase</keyword>
<protein>
    <submittedName>
        <fullName evidence="3">Indolepyruvate ferredoxin oxidoreductase beta subunit</fullName>
    </submittedName>
</protein>
<evidence type="ECO:0000259" key="2">
    <source>
        <dbReference type="Pfam" id="PF01558"/>
    </source>
</evidence>
<dbReference type="Proteomes" id="UP000253034">
    <property type="component" value="Unassembled WGS sequence"/>
</dbReference>
<dbReference type="InterPro" id="IPR002869">
    <property type="entry name" value="Pyrv_flavodox_OxRed_cen"/>
</dbReference>
<evidence type="ECO:0000256" key="1">
    <source>
        <dbReference type="ARBA" id="ARBA00023002"/>
    </source>
</evidence>
<gene>
    <name evidence="3" type="ORF">DFR58_1223</name>
</gene>
<feature type="domain" description="Pyruvate/ketoisovalerate oxidoreductase catalytic" evidence="2">
    <location>
        <begin position="10"/>
        <end position="189"/>
    </location>
</feature>
<dbReference type="RefSeq" id="WP_207659258.1">
    <property type="nucleotide sequence ID" value="NZ_QPJT01000022.1"/>
</dbReference>
<accession>A0A369AVS9</accession>
<keyword evidence="4" id="KW-1185">Reference proteome</keyword>
<dbReference type="AlphaFoldDB" id="A0A369AVS9"/>
<evidence type="ECO:0000313" key="3">
    <source>
        <dbReference type="EMBL" id="RCX12317.1"/>
    </source>
</evidence>
<dbReference type="Pfam" id="PF01558">
    <property type="entry name" value="POR"/>
    <property type="match status" value="1"/>
</dbReference>
<dbReference type="PANTHER" id="PTHR43854">
    <property type="entry name" value="INDOLEPYRUVATE OXIDOREDUCTASE SUBUNIT IORB"/>
    <property type="match status" value="1"/>
</dbReference>